<evidence type="ECO:0000313" key="2">
    <source>
        <dbReference type="Proteomes" id="UP000439113"/>
    </source>
</evidence>
<dbReference type="Proteomes" id="UP000439113">
    <property type="component" value="Unassembled WGS sequence"/>
</dbReference>
<evidence type="ECO:0000313" key="1">
    <source>
        <dbReference type="EMBL" id="MTV30169.1"/>
    </source>
</evidence>
<organism evidence="1 2">
    <name type="scientific">Rhodoblastus acidophilus</name>
    <name type="common">Rhodopseudomonas acidophila</name>
    <dbReference type="NCBI Taxonomy" id="1074"/>
    <lineage>
        <taxon>Bacteria</taxon>
        <taxon>Pseudomonadati</taxon>
        <taxon>Pseudomonadota</taxon>
        <taxon>Alphaproteobacteria</taxon>
        <taxon>Hyphomicrobiales</taxon>
        <taxon>Rhodoblastaceae</taxon>
        <taxon>Rhodoblastus</taxon>
    </lineage>
</organism>
<dbReference type="AlphaFoldDB" id="A0A6N8DIF4"/>
<dbReference type="EMBL" id="WNKS01000002">
    <property type="protein sequence ID" value="MTV30169.1"/>
    <property type="molecule type" value="Genomic_DNA"/>
</dbReference>
<name>A0A6N8DIF4_RHOAC</name>
<comment type="caution">
    <text evidence="1">The sequence shown here is derived from an EMBL/GenBank/DDBJ whole genome shotgun (WGS) entry which is preliminary data.</text>
</comment>
<dbReference type="RefSeq" id="WP_155444820.1">
    <property type="nucleotide sequence ID" value="NZ_JAOQNR010000002.1"/>
</dbReference>
<sequence length="71" mass="8018">MTNDLKEAIECAQIDLHFAAAELRTNGLVDEQAALLHMEQAANELIFAVRSWRERQAGRPAWVQDVQKGLE</sequence>
<protein>
    <submittedName>
        <fullName evidence="1">Uncharacterized protein</fullName>
    </submittedName>
</protein>
<proteinExistence type="predicted"/>
<reference evidence="1 2" key="1">
    <citation type="submission" date="2019-11" db="EMBL/GenBank/DDBJ databases">
        <title>Whole-genome sequence of a Rhodoblastus acidophilus DSM 142.</title>
        <authorList>
            <person name="Kyndt J.A."/>
            <person name="Meyer T.E."/>
        </authorList>
    </citation>
    <scope>NUCLEOTIDE SEQUENCE [LARGE SCALE GENOMIC DNA]</scope>
    <source>
        <strain evidence="1 2">DSM 142</strain>
    </source>
</reference>
<accession>A0A6N8DIF4</accession>
<gene>
    <name evidence="1" type="ORF">GJ654_04085</name>
</gene>